<proteinExistence type="predicted"/>
<evidence type="ECO:0000313" key="1">
    <source>
        <dbReference type="EMBL" id="SVA88379.1"/>
    </source>
</evidence>
<accession>A0A381ZGR1</accession>
<protein>
    <submittedName>
        <fullName evidence="1">Uncharacterized protein</fullName>
    </submittedName>
</protein>
<organism evidence="1">
    <name type="scientific">marine metagenome</name>
    <dbReference type="NCBI Taxonomy" id="408172"/>
    <lineage>
        <taxon>unclassified sequences</taxon>
        <taxon>metagenomes</taxon>
        <taxon>ecological metagenomes</taxon>
    </lineage>
</organism>
<sequence>HARVVHINVEFFLRDPGFQTLMQGWQVRNMEYRSPVLVSAFSRII</sequence>
<name>A0A381ZGR1_9ZZZZ</name>
<dbReference type="EMBL" id="UINC01021245">
    <property type="protein sequence ID" value="SVA88379.1"/>
    <property type="molecule type" value="Genomic_DNA"/>
</dbReference>
<dbReference type="AlphaFoldDB" id="A0A381ZGR1"/>
<reference evidence="1" key="1">
    <citation type="submission" date="2018-05" db="EMBL/GenBank/DDBJ databases">
        <authorList>
            <person name="Lanie J.A."/>
            <person name="Ng W.-L."/>
            <person name="Kazmierczak K.M."/>
            <person name="Andrzejewski T.M."/>
            <person name="Davidsen T.M."/>
            <person name="Wayne K.J."/>
            <person name="Tettelin H."/>
            <person name="Glass J.I."/>
            <person name="Rusch D."/>
            <person name="Podicherti R."/>
            <person name="Tsui H.-C.T."/>
            <person name="Winkler M.E."/>
        </authorList>
    </citation>
    <scope>NUCLEOTIDE SEQUENCE</scope>
</reference>
<gene>
    <name evidence="1" type="ORF">METZ01_LOCUS141233</name>
</gene>
<feature type="non-terminal residue" evidence="1">
    <location>
        <position position="1"/>
    </location>
</feature>